<name>A0ABD3KHW5_EUCGL</name>
<dbReference type="InterPro" id="IPR034086">
    <property type="entry name" value="PMEI_plant"/>
</dbReference>
<comment type="caution">
    <text evidence="6">The sequence shown here is derived from an EMBL/GenBank/DDBJ whole genome shotgun (WGS) entry which is preliminary data.</text>
</comment>
<protein>
    <recommendedName>
        <fullName evidence="5">Pectinesterase inhibitor domain-containing protein</fullName>
    </recommendedName>
</protein>
<comment type="similarity">
    <text evidence="3">Belongs to the PMEI family.</text>
</comment>
<accession>A0ABD3KHW5</accession>
<keyword evidence="2" id="KW-1015">Disulfide bond</keyword>
<dbReference type="InterPro" id="IPR035513">
    <property type="entry name" value="Invertase/methylesterase_inhib"/>
</dbReference>
<dbReference type="Pfam" id="PF04043">
    <property type="entry name" value="PMEI"/>
    <property type="match status" value="1"/>
</dbReference>
<evidence type="ECO:0000313" key="6">
    <source>
        <dbReference type="EMBL" id="KAL3737909.1"/>
    </source>
</evidence>
<evidence type="ECO:0000256" key="4">
    <source>
        <dbReference type="SAM" id="SignalP"/>
    </source>
</evidence>
<evidence type="ECO:0000256" key="1">
    <source>
        <dbReference type="ARBA" id="ARBA00022729"/>
    </source>
</evidence>
<feature type="domain" description="Pectinesterase inhibitor" evidence="5">
    <location>
        <begin position="29"/>
        <end position="172"/>
    </location>
</feature>
<proteinExistence type="inferred from homology"/>
<feature type="signal peptide" evidence="4">
    <location>
        <begin position="1"/>
        <end position="25"/>
    </location>
</feature>
<keyword evidence="1 4" id="KW-0732">Signal</keyword>
<dbReference type="InterPro" id="IPR006501">
    <property type="entry name" value="Pectinesterase_inhib_dom"/>
</dbReference>
<dbReference type="PROSITE" id="PS51257">
    <property type="entry name" value="PROKAR_LIPOPROTEIN"/>
    <property type="match status" value="1"/>
</dbReference>
<dbReference type="AlphaFoldDB" id="A0ABD3KHW5"/>
<feature type="chain" id="PRO_5044852458" description="Pectinesterase inhibitor domain-containing protein" evidence="4">
    <location>
        <begin position="26"/>
        <end position="188"/>
    </location>
</feature>
<evidence type="ECO:0000259" key="5">
    <source>
        <dbReference type="SMART" id="SM00856"/>
    </source>
</evidence>
<dbReference type="NCBIfam" id="TIGR01614">
    <property type="entry name" value="PME_inhib"/>
    <property type="match status" value="1"/>
</dbReference>
<evidence type="ECO:0000313" key="7">
    <source>
        <dbReference type="Proteomes" id="UP001634007"/>
    </source>
</evidence>
<dbReference type="PANTHER" id="PTHR36710:SF1">
    <property type="entry name" value="F14J9.2 PROTEIN"/>
    <property type="match status" value="1"/>
</dbReference>
<dbReference type="SUPFAM" id="SSF101148">
    <property type="entry name" value="Plant invertase/pectin methylesterase inhibitor"/>
    <property type="match status" value="1"/>
</dbReference>
<dbReference type="SMART" id="SM00856">
    <property type="entry name" value="PMEI"/>
    <property type="match status" value="1"/>
</dbReference>
<dbReference type="InterPro" id="IPR052421">
    <property type="entry name" value="PCW_Enzyme_Inhibitor"/>
</dbReference>
<organism evidence="6 7">
    <name type="scientific">Eucalyptus globulus</name>
    <name type="common">Tasmanian blue gum</name>
    <dbReference type="NCBI Taxonomy" id="34317"/>
    <lineage>
        <taxon>Eukaryota</taxon>
        <taxon>Viridiplantae</taxon>
        <taxon>Streptophyta</taxon>
        <taxon>Embryophyta</taxon>
        <taxon>Tracheophyta</taxon>
        <taxon>Spermatophyta</taxon>
        <taxon>Magnoliopsida</taxon>
        <taxon>eudicotyledons</taxon>
        <taxon>Gunneridae</taxon>
        <taxon>Pentapetalae</taxon>
        <taxon>rosids</taxon>
        <taxon>malvids</taxon>
        <taxon>Myrtales</taxon>
        <taxon>Myrtaceae</taxon>
        <taxon>Myrtoideae</taxon>
        <taxon>Eucalypteae</taxon>
        <taxon>Eucalyptus</taxon>
    </lineage>
</organism>
<dbReference type="PANTHER" id="PTHR36710">
    <property type="entry name" value="PECTINESTERASE INHIBITOR-LIKE"/>
    <property type="match status" value="1"/>
</dbReference>
<keyword evidence="7" id="KW-1185">Reference proteome</keyword>
<gene>
    <name evidence="6" type="ORF">ACJRO7_019433</name>
</gene>
<evidence type="ECO:0000256" key="3">
    <source>
        <dbReference type="ARBA" id="ARBA00038471"/>
    </source>
</evidence>
<dbReference type="CDD" id="cd15797">
    <property type="entry name" value="PMEI"/>
    <property type="match status" value="1"/>
</dbReference>
<evidence type="ECO:0000256" key="2">
    <source>
        <dbReference type="ARBA" id="ARBA00023157"/>
    </source>
</evidence>
<dbReference type="Gene3D" id="1.20.140.40">
    <property type="entry name" value="Invertase/pectin methylesterase inhibitor family protein"/>
    <property type="match status" value="1"/>
</dbReference>
<dbReference type="Proteomes" id="UP001634007">
    <property type="component" value="Unassembled WGS sequence"/>
</dbReference>
<reference evidence="6 7" key="1">
    <citation type="submission" date="2024-11" db="EMBL/GenBank/DDBJ databases">
        <title>Chromosome-level genome assembly of Eucalyptus globulus Labill. provides insights into its genome evolution.</title>
        <authorList>
            <person name="Li X."/>
        </authorList>
    </citation>
    <scope>NUCLEOTIDE SEQUENCE [LARGE SCALE GENOMIC DNA]</scope>
    <source>
        <strain evidence="6">CL2024</strain>
        <tissue evidence="6">Fresh tender leaves</tissue>
    </source>
</reference>
<sequence>MGRAPHKHPIFLLFVVVSSIACTLAYGPRTQEQIDTICRQMEDYGFCNKCFSEHIFTPDADMTALAQIAIEQSLANASNTLILAKKAWRDATDQELVGYLKTCIDGYLQTLDLIENADRVFGSKNYRTVLINFLNSAKVQATQCGQYSNKHGIQNPLYEYNREERILITMGVATADSLLRGRRARHLL</sequence>
<dbReference type="EMBL" id="JBJKBG010000005">
    <property type="protein sequence ID" value="KAL3737909.1"/>
    <property type="molecule type" value="Genomic_DNA"/>
</dbReference>